<dbReference type="Proteomes" id="UP001165092">
    <property type="component" value="Unassembled WGS sequence"/>
</dbReference>
<dbReference type="EMBL" id="BSQG01000005">
    <property type="protein sequence ID" value="GLU48997.1"/>
    <property type="molecule type" value="Genomic_DNA"/>
</dbReference>
<accession>A0A9W6P8L1</accession>
<organism evidence="2 3">
    <name type="scientific">Nocardiopsis ansamitocini</name>
    <dbReference type="NCBI Taxonomy" id="1670832"/>
    <lineage>
        <taxon>Bacteria</taxon>
        <taxon>Bacillati</taxon>
        <taxon>Actinomycetota</taxon>
        <taxon>Actinomycetes</taxon>
        <taxon>Streptosporangiales</taxon>
        <taxon>Nocardiopsidaceae</taxon>
        <taxon>Nocardiopsis</taxon>
    </lineage>
</organism>
<evidence type="ECO:0000313" key="2">
    <source>
        <dbReference type="EMBL" id="GLU48997.1"/>
    </source>
</evidence>
<comment type="caution">
    <text evidence="2">The sequence shown here is derived from an EMBL/GenBank/DDBJ whole genome shotgun (WGS) entry which is preliminary data.</text>
</comment>
<reference evidence="2" key="1">
    <citation type="submission" date="2023-02" db="EMBL/GenBank/DDBJ databases">
        <title>Nocardiopsis ansamitocini NBRC 112285.</title>
        <authorList>
            <person name="Ichikawa N."/>
            <person name="Sato H."/>
            <person name="Tonouchi N."/>
        </authorList>
    </citation>
    <scope>NUCLEOTIDE SEQUENCE</scope>
    <source>
        <strain evidence="2">NBRC 112285</strain>
    </source>
</reference>
<keyword evidence="2" id="KW-0418">Kinase</keyword>
<name>A0A9W6P8L1_9ACTN</name>
<dbReference type="GO" id="GO:0016301">
    <property type="term" value="F:kinase activity"/>
    <property type="evidence" value="ECO:0007669"/>
    <property type="project" value="UniProtKB-KW"/>
</dbReference>
<evidence type="ECO:0000256" key="1">
    <source>
        <dbReference type="SAM" id="MobiDB-lite"/>
    </source>
</evidence>
<dbReference type="InterPro" id="IPR027417">
    <property type="entry name" value="P-loop_NTPase"/>
</dbReference>
<dbReference type="AlphaFoldDB" id="A0A9W6P8L1"/>
<sequence length="212" mass="23080">MERTGDEGRAVRLSTADAGFAAALAMRAQRAPARAGAARVVAIEGRSGAGKSFVAALLGSHLGWPVLHLDDLYPGWTGLAATEALVRRWVVDPLVGGADPYWRRYDWERGEHTEWVRTPVSDGLVVEGCGSGAQGLRPFLAALIWVEAPASLRTRRLDARSDAADYAPHRSMWAAQEDLFYAEHRCNDHADTIVDNPSGPPRGANSRHTFQR</sequence>
<feature type="region of interest" description="Disordered" evidence="1">
    <location>
        <begin position="191"/>
        <end position="212"/>
    </location>
</feature>
<protein>
    <submittedName>
        <fullName evidence="2">Adenylate kinase</fullName>
    </submittedName>
</protein>
<dbReference type="SUPFAM" id="SSF52540">
    <property type="entry name" value="P-loop containing nucleoside triphosphate hydrolases"/>
    <property type="match status" value="1"/>
</dbReference>
<proteinExistence type="predicted"/>
<gene>
    <name evidence="2" type="ORF">Nans01_33480</name>
</gene>
<keyword evidence="3" id="KW-1185">Reference proteome</keyword>
<dbReference type="Gene3D" id="3.40.50.300">
    <property type="entry name" value="P-loop containing nucleotide triphosphate hydrolases"/>
    <property type="match status" value="1"/>
</dbReference>
<dbReference type="RefSeq" id="WP_285760454.1">
    <property type="nucleotide sequence ID" value="NZ_BSQG01000005.1"/>
</dbReference>
<keyword evidence="2" id="KW-0808">Transferase</keyword>
<evidence type="ECO:0000313" key="3">
    <source>
        <dbReference type="Proteomes" id="UP001165092"/>
    </source>
</evidence>